<organism evidence="1 2">
    <name type="scientific">Thioalkalivibrio versutus</name>
    <dbReference type="NCBI Taxonomy" id="106634"/>
    <lineage>
        <taxon>Bacteria</taxon>
        <taxon>Pseudomonadati</taxon>
        <taxon>Pseudomonadota</taxon>
        <taxon>Gammaproteobacteria</taxon>
        <taxon>Chromatiales</taxon>
        <taxon>Ectothiorhodospiraceae</taxon>
        <taxon>Thioalkalivibrio</taxon>
    </lineage>
</organism>
<dbReference type="EMBL" id="CP011367">
    <property type="protein sequence ID" value="AKJ95397.1"/>
    <property type="molecule type" value="Genomic_DNA"/>
</dbReference>
<reference evidence="1 2" key="1">
    <citation type="submission" date="2015-04" db="EMBL/GenBank/DDBJ databases">
        <title>Complete Sequence for the Genome of the Thioalkalivibrio versutus D301.</title>
        <authorList>
            <person name="Mu T."/>
            <person name="Zhou J."/>
            <person name="Xu X."/>
        </authorList>
    </citation>
    <scope>NUCLEOTIDE SEQUENCE [LARGE SCALE GENOMIC DNA]</scope>
    <source>
        <strain evidence="1 2">D301</strain>
    </source>
</reference>
<dbReference type="AlphaFoldDB" id="A0A0G3G7B8"/>
<dbReference type="InterPro" id="IPR003477">
    <property type="entry name" value="PemK-like"/>
</dbReference>
<name>A0A0G3G7B8_9GAMM</name>
<sequence>MTAEPGAIVAIPFPFSDLTTRKRRPVLVLSEVDRFGDFAALAVTSAPTRTHAVEITSEVLTEGSLPKTSWVRYDKIFTLSSRLITHQYAKLGEPTFADIRAHFCRHFGC</sequence>
<dbReference type="RefSeq" id="WP_018938063.1">
    <property type="nucleotide sequence ID" value="NZ_CP011367.1"/>
</dbReference>
<dbReference type="Pfam" id="PF02452">
    <property type="entry name" value="PemK_toxin"/>
    <property type="match status" value="1"/>
</dbReference>
<dbReference type="OrthoDB" id="9813449at2"/>
<keyword evidence="2" id="KW-1185">Reference proteome</keyword>
<evidence type="ECO:0000313" key="2">
    <source>
        <dbReference type="Proteomes" id="UP000064201"/>
    </source>
</evidence>
<dbReference type="KEGG" id="tvr:TVD_08520"/>
<gene>
    <name evidence="1" type="ORF">TVD_08520</name>
</gene>
<dbReference type="InterPro" id="IPR011067">
    <property type="entry name" value="Plasmid_toxin/cell-grow_inhib"/>
</dbReference>
<dbReference type="Proteomes" id="UP000064201">
    <property type="component" value="Chromosome"/>
</dbReference>
<dbReference type="SUPFAM" id="SSF50118">
    <property type="entry name" value="Cell growth inhibitor/plasmid maintenance toxic component"/>
    <property type="match status" value="1"/>
</dbReference>
<accession>A0A0G3G7B8</accession>
<dbReference type="Gene3D" id="2.30.30.110">
    <property type="match status" value="1"/>
</dbReference>
<dbReference type="STRING" id="106634.TVD_08520"/>
<protein>
    <submittedName>
        <fullName evidence="1">Growth inhibitor</fullName>
    </submittedName>
</protein>
<proteinExistence type="predicted"/>
<dbReference type="GO" id="GO:0003677">
    <property type="term" value="F:DNA binding"/>
    <property type="evidence" value="ECO:0007669"/>
    <property type="project" value="InterPro"/>
</dbReference>
<evidence type="ECO:0000313" key="1">
    <source>
        <dbReference type="EMBL" id="AKJ95397.1"/>
    </source>
</evidence>
<dbReference type="PATRIC" id="fig|106634.4.peg.1743"/>